<organism evidence="1 2">
    <name type="scientific">Candidatus Daviesbacteria bacterium RIFCSPHIGHO2_02_FULL_39_12</name>
    <dbReference type="NCBI Taxonomy" id="1797770"/>
    <lineage>
        <taxon>Bacteria</taxon>
        <taxon>Candidatus Daviesiibacteriota</taxon>
    </lineage>
</organism>
<dbReference type="EMBL" id="MFCX01000013">
    <property type="protein sequence ID" value="OGE26282.1"/>
    <property type="molecule type" value="Genomic_DNA"/>
</dbReference>
<reference evidence="1 2" key="1">
    <citation type="journal article" date="2016" name="Nat. Commun.">
        <title>Thousands of microbial genomes shed light on interconnected biogeochemical processes in an aquifer system.</title>
        <authorList>
            <person name="Anantharaman K."/>
            <person name="Brown C.T."/>
            <person name="Hug L.A."/>
            <person name="Sharon I."/>
            <person name="Castelle C.J."/>
            <person name="Probst A.J."/>
            <person name="Thomas B.C."/>
            <person name="Singh A."/>
            <person name="Wilkins M.J."/>
            <person name="Karaoz U."/>
            <person name="Brodie E.L."/>
            <person name="Williams K.H."/>
            <person name="Hubbard S.S."/>
            <person name="Banfield J.F."/>
        </authorList>
    </citation>
    <scope>NUCLEOTIDE SEQUENCE [LARGE SCALE GENOMIC DNA]</scope>
</reference>
<sequence>MSYGVISIKVDPLTKKEAKYTAEKLGLSLSAVLKGFLKQFIRTKTITFSVAEGEEPSEYLIKAMKQAKKDWKAGNVSPSFDNAKNAIAWLHKSKV</sequence>
<evidence type="ECO:0000313" key="1">
    <source>
        <dbReference type="EMBL" id="OGE26282.1"/>
    </source>
</evidence>
<evidence type="ECO:0008006" key="3">
    <source>
        <dbReference type="Google" id="ProtNLM"/>
    </source>
</evidence>
<dbReference type="InterPro" id="IPR007337">
    <property type="entry name" value="RelB/DinJ"/>
</dbReference>
<evidence type="ECO:0000313" key="2">
    <source>
        <dbReference type="Proteomes" id="UP000177042"/>
    </source>
</evidence>
<dbReference type="Proteomes" id="UP000177042">
    <property type="component" value="Unassembled WGS sequence"/>
</dbReference>
<dbReference type="AlphaFoldDB" id="A0A1F5JCJ3"/>
<dbReference type="Pfam" id="PF04221">
    <property type="entry name" value="RelB"/>
    <property type="match status" value="1"/>
</dbReference>
<protein>
    <recommendedName>
        <fullName evidence="3">Damage-inducible protein J</fullName>
    </recommendedName>
</protein>
<accession>A0A1F5JCJ3</accession>
<comment type="caution">
    <text evidence="1">The sequence shown here is derived from an EMBL/GenBank/DDBJ whole genome shotgun (WGS) entry which is preliminary data.</text>
</comment>
<dbReference type="InterPro" id="IPR013321">
    <property type="entry name" value="Arc_rbn_hlx_hlx"/>
</dbReference>
<gene>
    <name evidence="1" type="ORF">A3C26_03775</name>
</gene>
<name>A0A1F5JCJ3_9BACT</name>
<dbReference type="GO" id="GO:0006355">
    <property type="term" value="P:regulation of DNA-templated transcription"/>
    <property type="evidence" value="ECO:0007669"/>
    <property type="project" value="InterPro"/>
</dbReference>
<proteinExistence type="predicted"/>
<dbReference type="Gene3D" id="1.10.1220.10">
    <property type="entry name" value="Met repressor-like"/>
    <property type="match status" value="1"/>
</dbReference>